<dbReference type="PROSITE" id="PS50158">
    <property type="entry name" value="ZF_CCHC"/>
    <property type="match status" value="1"/>
</dbReference>
<dbReference type="InterPro" id="IPR005162">
    <property type="entry name" value="Retrotrans_gag_dom"/>
</dbReference>
<evidence type="ECO:0000256" key="2">
    <source>
        <dbReference type="SAM" id="MobiDB-lite"/>
    </source>
</evidence>
<dbReference type="Gene3D" id="2.40.70.10">
    <property type="entry name" value="Acid Proteases"/>
    <property type="match status" value="1"/>
</dbReference>
<keyword evidence="1" id="KW-0862">Zinc</keyword>
<keyword evidence="4" id="KW-0808">Transferase</keyword>
<accession>A0ABQ4WB40</accession>
<protein>
    <submittedName>
        <fullName evidence="4">Reverse transcriptase domain-containing protein</fullName>
    </submittedName>
</protein>
<dbReference type="PROSITE" id="PS00141">
    <property type="entry name" value="ASP_PROTEASE"/>
    <property type="match status" value="1"/>
</dbReference>
<dbReference type="InterPro" id="IPR001969">
    <property type="entry name" value="Aspartic_peptidase_AS"/>
</dbReference>
<gene>
    <name evidence="4" type="ORF">Tco_0600206</name>
    <name evidence="5" type="ORF">Tco_0705801</name>
</gene>
<feature type="domain" description="CCHC-type" evidence="3">
    <location>
        <begin position="298"/>
        <end position="312"/>
    </location>
</feature>
<evidence type="ECO:0000256" key="1">
    <source>
        <dbReference type="PROSITE-ProRule" id="PRU00047"/>
    </source>
</evidence>
<feature type="region of interest" description="Disordered" evidence="2">
    <location>
        <begin position="235"/>
        <end position="256"/>
    </location>
</feature>
<dbReference type="EMBL" id="BQNB010008490">
    <property type="protein sequence ID" value="GJS50085.1"/>
    <property type="molecule type" value="Genomic_DNA"/>
</dbReference>
<keyword evidence="4" id="KW-0695">RNA-directed DNA polymerase</keyword>
<evidence type="ECO:0000313" key="5">
    <source>
        <dbReference type="EMBL" id="GJS72960.1"/>
    </source>
</evidence>
<dbReference type="CDD" id="cd00303">
    <property type="entry name" value="retropepsin_like"/>
    <property type="match status" value="1"/>
</dbReference>
<dbReference type="InterPro" id="IPR001878">
    <property type="entry name" value="Znf_CCHC"/>
</dbReference>
<dbReference type="GO" id="GO:0003964">
    <property type="term" value="F:RNA-directed DNA polymerase activity"/>
    <property type="evidence" value="ECO:0007669"/>
    <property type="project" value="UniProtKB-KW"/>
</dbReference>
<organism evidence="4 6">
    <name type="scientific">Tanacetum coccineum</name>
    <dbReference type="NCBI Taxonomy" id="301880"/>
    <lineage>
        <taxon>Eukaryota</taxon>
        <taxon>Viridiplantae</taxon>
        <taxon>Streptophyta</taxon>
        <taxon>Embryophyta</taxon>
        <taxon>Tracheophyta</taxon>
        <taxon>Spermatophyta</taxon>
        <taxon>Magnoliopsida</taxon>
        <taxon>eudicotyledons</taxon>
        <taxon>Gunneridae</taxon>
        <taxon>Pentapetalae</taxon>
        <taxon>asterids</taxon>
        <taxon>campanulids</taxon>
        <taxon>Asterales</taxon>
        <taxon>Asteraceae</taxon>
        <taxon>Asteroideae</taxon>
        <taxon>Anthemideae</taxon>
        <taxon>Anthemidinae</taxon>
        <taxon>Tanacetum</taxon>
    </lineage>
</organism>
<dbReference type="PANTHER" id="PTHR15503">
    <property type="entry name" value="LDOC1 RELATED"/>
    <property type="match status" value="1"/>
</dbReference>
<keyword evidence="1" id="KW-0479">Metal-binding</keyword>
<dbReference type="Proteomes" id="UP001151760">
    <property type="component" value="Unassembled WGS sequence"/>
</dbReference>
<keyword evidence="4" id="KW-0548">Nucleotidyltransferase</keyword>
<name>A0ABQ4WB40_9ASTR</name>
<dbReference type="Pfam" id="PF00098">
    <property type="entry name" value="zf-CCHC"/>
    <property type="match status" value="1"/>
</dbReference>
<comment type="caution">
    <text evidence="4">The sequence shown here is derived from an EMBL/GenBank/DDBJ whole genome shotgun (WGS) entry which is preliminary data.</text>
</comment>
<evidence type="ECO:0000259" key="3">
    <source>
        <dbReference type="PROSITE" id="PS50158"/>
    </source>
</evidence>
<dbReference type="SMART" id="SM00343">
    <property type="entry name" value="ZnF_C2HC"/>
    <property type="match status" value="2"/>
</dbReference>
<keyword evidence="6" id="KW-1185">Reference proteome</keyword>
<dbReference type="InterPro" id="IPR021109">
    <property type="entry name" value="Peptidase_aspartic_dom_sf"/>
</dbReference>
<evidence type="ECO:0000313" key="6">
    <source>
        <dbReference type="Proteomes" id="UP001151760"/>
    </source>
</evidence>
<dbReference type="PANTHER" id="PTHR15503:SF45">
    <property type="entry name" value="RNA-DIRECTED DNA POLYMERASE HOMOLOG"/>
    <property type="match status" value="1"/>
</dbReference>
<dbReference type="InterPro" id="IPR032567">
    <property type="entry name" value="RTL1-rel"/>
</dbReference>
<dbReference type="Pfam" id="PF03732">
    <property type="entry name" value="Retrotrans_gag"/>
    <property type="match status" value="1"/>
</dbReference>
<dbReference type="Gene3D" id="4.10.60.10">
    <property type="entry name" value="Zinc finger, CCHC-type"/>
    <property type="match status" value="1"/>
</dbReference>
<proteinExistence type="predicted"/>
<dbReference type="SUPFAM" id="SSF57756">
    <property type="entry name" value="Retrovirus zinc finger-like domains"/>
    <property type="match status" value="1"/>
</dbReference>
<dbReference type="InterPro" id="IPR036875">
    <property type="entry name" value="Znf_CCHC_sf"/>
</dbReference>
<reference evidence="4" key="2">
    <citation type="submission" date="2022-01" db="EMBL/GenBank/DDBJ databases">
        <authorList>
            <person name="Yamashiro T."/>
            <person name="Shiraishi A."/>
            <person name="Satake H."/>
            <person name="Nakayama K."/>
        </authorList>
    </citation>
    <scope>NUCLEOTIDE SEQUENCE</scope>
</reference>
<evidence type="ECO:0000313" key="4">
    <source>
        <dbReference type="EMBL" id="GJS50085.1"/>
    </source>
</evidence>
<reference evidence="4" key="1">
    <citation type="journal article" date="2022" name="Int. J. Mol. Sci.">
        <title>Draft Genome of Tanacetum Coccineum: Genomic Comparison of Closely Related Tanacetum-Family Plants.</title>
        <authorList>
            <person name="Yamashiro T."/>
            <person name="Shiraishi A."/>
            <person name="Nakayama K."/>
            <person name="Satake H."/>
        </authorList>
    </citation>
    <scope>NUCLEOTIDE SEQUENCE</scope>
</reference>
<dbReference type="EMBL" id="BQNB010010118">
    <property type="protein sequence ID" value="GJS72960.1"/>
    <property type="molecule type" value="Genomic_DNA"/>
</dbReference>
<keyword evidence="1" id="KW-0863">Zinc-finger</keyword>
<sequence length="484" mass="52647">MVNTRQGGDQPNIAAIIAEQLQNIIPQIVTQVTANVNNAQNANGGGGGGGQANNGCSYKTFQACGPKEYDGKGGAVALNRWIEKMETVIDNSGCLENQKVKYAASSFVNKALTWWNGQIQVRGRDAANGMSWNDFKALLVEEFCPSNEMEKLELELWNHKMVGGNHAAYTDRFHELARLVPHMVTPESSRIKRYIAGLAPEIRGMVKAVQPTTIQSAVLRAGILTDEAISCGTLSKGSEKRKAEDEGAKSGGSWGDEKKAKVGTGFVATAPPRNEYVNYPRCTKCNTHHPVGGNCRVCFNCQKPGHFAKDCRAPFRQVAPVNAVRMSSNQRACYECGSLDHLKPTCPKLNRAPGQAGNQLAIEGNRGSRNNGNQVRGRAYNVNVNAEEASRDPNVVTGTFSLNDCFATILFDSGADFSFISTEFVSMLNVKPRIVNPGYEIEIADGKRVEVNRVVCDCKLELGNSLFDIELIPIGYGSFDVEFV</sequence>
<dbReference type="Pfam" id="PF08284">
    <property type="entry name" value="RVP_2"/>
    <property type="match status" value="1"/>
</dbReference>
<feature type="compositionally biased region" description="Basic and acidic residues" evidence="2">
    <location>
        <begin position="237"/>
        <end position="248"/>
    </location>
</feature>